<evidence type="ECO:0000313" key="2">
    <source>
        <dbReference type="Proteomes" id="UP000189941"/>
    </source>
</evidence>
<name>A0A1T4LAQ2_9LACT</name>
<evidence type="ECO:0000313" key="1">
    <source>
        <dbReference type="EMBL" id="SJZ51587.1"/>
    </source>
</evidence>
<protein>
    <submittedName>
        <fullName evidence="1">Uncharacterized protein</fullName>
    </submittedName>
</protein>
<dbReference type="EMBL" id="FUWO01000007">
    <property type="protein sequence ID" value="SJZ51587.1"/>
    <property type="molecule type" value="Genomic_DNA"/>
</dbReference>
<keyword evidence="2" id="KW-1185">Reference proteome</keyword>
<accession>A0A1T4LAQ2</accession>
<gene>
    <name evidence="1" type="ORF">SAMN02746011_01016</name>
</gene>
<sequence length="55" mass="6427">MKKQIISEDSKSLTALVLHELNFQFLKGYQPTYIDRNGYCVTLYFKKIKLKEGAI</sequence>
<dbReference type="STRING" id="1121925.SAMN02746011_01016"/>
<reference evidence="2" key="1">
    <citation type="submission" date="2017-02" db="EMBL/GenBank/DDBJ databases">
        <authorList>
            <person name="Varghese N."/>
            <person name="Submissions S."/>
        </authorList>
    </citation>
    <scope>NUCLEOTIDE SEQUENCE [LARGE SCALE GENOMIC DNA]</scope>
    <source>
        <strain evidence="2">DSM 15739</strain>
    </source>
</reference>
<dbReference type="AlphaFoldDB" id="A0A1T4LAQ2"/>
<dbReference type="RefSeq" id="WP_159443863.1">
    <property type="nucleotide sequence ID" value="NZ_FUWO01000007.1"/>
</dbReference>
<proteinExistence type="predicted"/>
<dbReference type="Proteomes" id="UP000189941">
    <property type="component" value="Unassembled WGS sequence"/>
</dbReference>
<organism evidence="1 2">
    <name type="scientific">Globicatella sulfidifaciens DSM 15739</name>
    <dbReference type="NCBI Taxonomy" id="1121925"/>
    <lineage>
        <taxon>Bacteria</taxon>
        <taxon>Bacillati</taxon>
        <taxon>Bacillota</taxon>
        <taxon>Bacilli</taxon>
        <taxon>Lactobacillales</taxon>
        <taxon>Aerococcaceae</taxon>
        <taxon>Globicatella</taxon>
    </lineage>
</organism>